<accession>A0A059G0Y7</accession>
<dbReference type="Proteomes" id="UP000024942">
    <property type="component" value="Unassembled WGS sequence"/>
</dbReference>
<reference evidence="2 3" key="1">
    <citation type="journal article" date="2014" name="Antonie Van Leeuwenhoek">
        <title>Hyphomonas beringensis sp. nov. and Hyphomonas chukchiensis sp. nov., isolated from surface seawater of the Bering Sea and Chukchi Sea.</title>
        <authorList>
            <person name="Li C."/>
            <person name="Lai Q."/>
            <person name="Li G."/>
            <person name="Dong C."/>
            <person name="Wang J."/>
            <person name="Liao Y."/>
            <person name="Shao Z."/>
        </authorList>
    </citation>
    <scope>NUCLEOTIDE SEQUENCE [LARGE SCALE GENOMIC DNA]</scope>
    <source>
        <strain evidence="2 3">SCH89</strain>
    </source>
</reference>
<dbReference type="EMBL" id="ARYL01000079">
    <property type="protein sequence ID" value="KCZ98966.1"/>
    <property type="molecule type" value="Genomic_DNA"/>
</dbReference>
<evidence type="ECO:0000259" key="1">
    <source>
        <dbReference type="Pfam" id="PF12728"/>
    </source>
</evidence>
<dbReference type="RefSeq" id="WP_035542139.1">
    <property type="nucleotide sequence ID" value="NZ_ARYL01000079.1"/>
</dbReference>
<dbReference type="eggNOG" id="COG3311">
    <property type="taxonomic scope" value="Bacteria"/>
</dbReference>
<evidence type="ECO:0000313" key="2">
    <source>
        <dbReference type="EMBL" id="KCZ98966.1"/>
    </source>
</evidence>
<protein>
    <recommendedName>
        <fullName evidence="1">Helix-turn-helix domain-containing protein</fullName>
    </recommendedName>
</protein>
<feature type="domain" description="Helix-turn-helix" evidence="1">
    <location>
        <begin position="17"/>
        <end position="66"/>
    </location>
</feature>
<sequence>MTKDKRQEETDDGWPELLSVEEAARFLRLKRSTLDHYRCEGRGPVYRKHGARVFYPKPGLMKWSERHAYISTSQRLPKPE</sequence>
<gene>
    <name evidence="2" type="ORF">HOC_20128</name>
</gene>
<dbReference type="InterPro" id="IPR009061">
    <property type="entry name" value="DNA-bd_dom_put_sf"/>
</dbReference>
<comment type="caution">
    <text evidence="2">The sequence shown here is derived from an EMBL/GenBank/DDBJ whole genome shotgun (WGS) entry which is preliminary data.</text>
</comment>
<dbReference type="PATRIC" id="fig|1280953.3.peg.4005"/>
<proteinExistence type="predicted"/>
<dbReference type="STRING" id="1280953.HOC_20128"/>
<dbReference type="SUPFAM" id="SSF46955">
    <property type="entry name" value="Putative DNA-binding domain"/>
    <property type="match status" value="1"/>
</dbReference>
<name>A0A059G0Y7_9PROT</name>
<dbReference type="Pfam" id="PF12728">
    <property type="entry name" value="HTH_17"/>
    <property type="match status" value="1"/>
</dbReference>
<evidence type="ECO:0000313" key="3">
    <source>
        <dbReference type="Proteomes" id="UP000024942"/>
    </source>
</evidence>
<dbReference type="AlphaFoldDB" id="A0A059G0Y7"/>
<dbReference type="InterPro" id="IPR041657">
    <property type="entry name" value="HTH_17"/>
</dbReference>
<organism evidence="2 3">
    <name type="scientific">Hyphomonas oceanitis SCH89</name>
    <dbReference type="NCBI Taxonomy" id="1280953"/>
    <lineage>
        <taxon>Bacteria</taxon>
        <taxon>Pseudomonadati</taxon>
        <taxon>Pseudomonadota</taxon>
        <taxon>Alphaproteobacteria</taxon>
        <taxon>Hyphomonadales</taxon>
        <taxon>Hyphomonadaceae</taxon>
        <taxon>Hyphomonas</taxon>
    </lineage>
</organism>
<dbReference type="OrthoDB" id="9806994at2"/>
<keyword evidence="3" id="KW-1185">Reference proteome</keyword>